<evidence type="ECO:0000256" key="3">
    <source>
        <dbReference type="ARBA" id="ARBA00022833"/>
    </source>
</evidence>
<dbReference type="InterPro" id="IPR018289">
    <property type="entry name" value="MULE_transposase_dom"/>
</dbReference>
<dbReference type="Proteomes" id="UP000475862">
    <property type="component" value="Unassembled WGS sequence"/>
</dbReference>
<dbReference type="OrthoDB" id="10029846at2759"/>
<protein>
    <submittedName>
        <fullName evidence="6">Uncharacterized protein</fullName>
    </submittedName>
</protein>
<keyword evidence="1" id="KW-0479">Metal-binding</keyword>
<dbReference type="Pfam" id="PF10551">
    <property type="entry name" value="MULE"/>
    <property type="match status" value="1"/>
</dbReference>
<evidence type="ECO:0000313" key="7">
    <source>
        <dbReference type="Proteomes" id="UP000475862"/>
    </source>
</evidence>
<sequence>MEIIKSEKGRDLLCYNGYLYRFDKNSSWRCIECKTKKCRGRISLEDGQIIHESEKEHNHTPDITKIEARKAMQFLKTTAKHTELSTQAVLGAVSLQITEAVAGQLPAADSMKKTVQRIRQKELMAPAIPASLKELIIPPEFTTTLDGKPFLLYDKIPRILIFSTAENLDMIVDCEHLYIDGTFSSSPSIFYQLCTIHGVQYSNVLPSVFALLPNKTEEIYILKTRIKSNFYNARLQTSYNNAVKKVFPQTEINGCFFHFCQSIWRHIQNTGLAVKYRENSEFALNIKMLNALAYVPPESVITVFEDLLQTDFYKEHETILTPLLDYVEDTRIGRISRNRQRRSPKFPLKLWNCYGLIKNDIPRTNNAIEGWHNSFKLILNAVHPLIWKFIDALKKEEKLNRVRIHQFIAGLRIKNIHEQFNLRSTEYITDTILESNV</sequence>
<feature type="domain" description="MULE transposase" evidence="5">
    <location>
        <begin position="177"/>
        <end position="261"/>
    </location>
</feature>
<dbReference type="InterPro" id="IPR007588">
    <property type="entry name" value="Znf_FLYWCH"/>
</dbReference>
<name>A0A6G0TZS2_APHGL</name>
<dbReference type="PANTHER" id="PTHR47160:SF10">
    <property type="entry name" value="MULE TRANSPOSASE DOMAIN-CONTAINING PROTEIN"/>
    <property type="match status" value="1"/>
</dbReference>
<comment type="caution">
    <text evidence="6">The sequence shown here is derived from an EMBL/GenBank/DDBJ whole genome shotgun (WGS) entry which is preliminary data.</text>
</comment>
<keyword evidence="3" id="KW-0862">Zinc</keyword>
<accession>A0A6G0TZS2</accession>
<evidence type="ECO:0000256" key="1">
    <source>
        <dbReference type="ARBA" id="ARBA00022723"/>
    </source>
</evidence>
<dbReference type="PANTHER" id="PTHR47160">
    <property type="entry name" value="PUTATIVE-RELATED"/>
    <property type="match status" value="1"/>
</dbReference>
<evidence type="ECO:0000259" key="5">
    <source>
        <dbReference type="Pfam" id="PF10551"/>
    </source>
</evidence>
<evidence type="ECO:0000256" key="2">
    <source>
        <dbReference type="ARBA" id="ARBA00022771"/>
    </source>
</evidence>
<proteinExistence type="predicted"/>
<keyword evidence="7" id="KW-1185">Reference proteome</keyword>
<keyword evidence="2" id="KW-0863">Zinc-finger</keyword>
<reference evidence="6 7" key="1">
    <citation type="submission" date="2019-08" db="EMBL/GenBank/DDBJ databases">
        <title>The genome of the soybean aphid Biotype 1, its phylome, world population structure and adaptation to the North American continent.</title>
        <authorList>
            <person name="Giordano R."/>
            <person name="Donthu R.K."/>
            <person name="Hernandez A.G."/>
            <person name="Wright C.L."/>
            <person name="Zimin A.V."/>
        </authorList>
    </citation>
    <scope>NUCLEOTIDE SEQUENCE [LARGE SCALE GENOMIC DNA]</scope>
    <source>
        <tissue evidence="6">Whole aphids</tissue>
    </source>
</reference>
<gene>
    <name evidence="6" type="ORF">AGLY_004555</name>
</gene>
<dbReference type="GO" id="GO:0008270">
    <property type="term" value="F:zinc ion binding"/>
    <property type="evidence" value="ECO:0007669"/>
    <property type="project" value="UniProtKB-KW"/>
</dbReference>
<dbReference type="AlphaFoldDB" id="A0A6G0TZS2"/>
<organism evidence="6 7">
    <name type="scientific">Aphis glycines</name>
    <name type="common">Soybean aphid</name>
    <dbReference type="NCBI Taxonomy" id="307491"/>
    <lineage>
        <taxon>Eukaryota</taxon>
        <taxon>Metazoa</taxon>
        <taxon>Ecdysozoa</taxon>
        <taxon>Arthropoda</taxon>
        <taxon>Hexapoda</taxon>
        <taxon>Insecta</taxon>
        <taxon>Pterygota</taxon>
        <taxon>Neoptera</taxon>
        <taxon>Paraneoptera</taxon>
        <taxon>Hemiptera</taxon>
        <taxon>Sternorrhyncha</taxon>
        <taxon>Aphidomorpha</taxon>
        <taxon>Aphidoidea</taxon>
        <taxon>Aphididae</taxon>
        <taxon>Aphidini</taxon>
        <taxon>Aphis</taxon>
        <taxon>Aphis</taxon>
    </lineage>
</organism>
<dbReference type="EMBL" id="VYZN01000013">
    <property type="protein sequence ID" value="KAE9541310.1"/>
    <property type="molecule type" value="Genomic_DNA"/>
</dbReference>
<dbReference type="Pfam" id="PF04500">
    <property type="entry name" value="FLYWCH"/>
    <property type="match status" value="1"/>
</dbReference>
<dbReference type="Gene3D" id="2.20.25.240">
    <property type="match status" value="1"/>
</dbReference>
<evidence type="ECO:0000259" key="4">
    <source>
        <dbReference type="Pfam" id="PF04500"/>
    </source>
</evidence>
<feature type="domain" description="FLYWCH-type" evidence="4">
    <location>
        <begin position="4"/>
        <end position="59"/>
    </location>
</feature>
<evidence type="ECO:0000313" key="6">
    <source>
        <dbReference type="EMBL" id="KAE9541310.1"/>
    </source>
</evidence>